<keyword evidence="4" id="KW-1185">Reference proteome</keyword>
<dbReference type="SMART" id="SM00849">
    <property type="entry name" value="Lactamase_B"/>
    <property type="match status" value="1"/>
</dbReference>
<reference evidence="2 5" key="2">
    <citation type="submission" date="2020-08" db="EMBL/GenBank/DDBJ databases">
        <title>Sequencing the genomes of 1000 actinobacteria strains.</title>
        <authorList>
            <person name="Klenk H.-P."/>
        </authorList>
    </citation>
    <scope>NUCLEOTIDE SEQUENCE [LARGE SCALE GENOMIC DNA]</scope>
    <source>
        <strain evidence="2 5">DSM 15626</strain>
    </source>
</reference>
<dbReference type="SUPFAM" id="SSF56281">
    <property type="entry name" value="Metallo-hydrolase/oxidoreductase"/>
    <property type="match status" value="1"/>
</dbReference>
<evidence type="ECO:0000259" key="1">
    <source>
        <dbReference type="SMART" id="SM00849"/>
    </source>
</evidence>
<dbReference type="InterPro" id="IPR036866">
    <property type="entry name" value="RibonucZ/Hydroxyglut_hydro"/>
</dbReference>
<dbReference type="CDD" id="cd07721">
    <property type="entry name" value="yflN-like_MBL-fold"/>
    <property type="match status" value="1"/>
</dbReference>
<evidence type="ECO:0000313" key="4">
    <source>
        <dbReference type="Proteomes" id="UP000534306"/>
    </source>
</evidence>
<dbReference type="RefSeq" id="WP_171677251.1">
    <property type="nucleotide sequence ID" value="NZ_BAAAGT010000005.1"/>
</dbReference>
<gene>
    <name evidence="2" type="ORF">HNR71_006527</name>
    <name evidence="3" type="ORF">HPO96_27605</name>
</gene>
<dbReference type="Proteomes" id="UP000534306">
    <property type="component" value="Unassembled WGS sequence"/>
</dbReference>
<dbReference type="PANTHER" id="PTHR42951">
    <property type="entry name" value="METALLO-BETA-LACTAMASE DOMAIN-CONTAINING"/>
    <property type="match status" value="1"/>
</dbReference>
<dbReference type="Pfam" id="PF00753">
    <property type="entry name" value="Lactamase_B"/>
    <property type="match status" value="1"/>
</dbReference>
<dbReference type="Proteomes" id="UP000553957">
    <property type="component" value="Unassembled WGS sequence"/>
</dbReference>
<dbReference type="InterPro" id="IPR050855">
    <property type="entry name" value="NDM-1-like"/>
</dbReference>
<reference evidence="3 4" key="1">
    <citation type="submission" date="2020-05" db="EMBL/GenBank/DDBJ databases">
        <title>Genome sequence of Kribbella sandramycini ATCC 39419.</title>
        <authorList>
            <person name="Maclea K.S."/>
            <person name="Fair J.L."/>
        </authorList>
    </citation>
    <scope>NUCLEOTIDE SEQUENCE [LARGE SCALE GENOMIC DNA]</scope>
    <source>
        <strain evidence="3 4">ATCC 39419</strain>
    </source>
</reference>
<dbReference type="PANTHER" id="PTHR42951:SF14">
    <property type="entry name" value="METALLO-BETA-LACTAMASE SUPERFAMILY PROTEIN"/>
    <property type="match status" value="1"/>
</dbReference>
<organism evidence="3 4">
    <name type="scientific">Kribbella sandramycini</name>
    <dbReference type="NCBI Taxonomy" id="60450"/>
    <lineage>
        <taxon>Bacteria</taxon>
        <taxon>Bacillati</taxon>
        <taxon>Actinomycetota</taxon>
        <taxon>Actinomycetes</taxon>
        <taxon>Propionibacteriales</taxon>
        <taxon>Kribbellaceae</taxon>
        <taxon>Kribbella</taxon>
    </lineage>
</organism>
<name>A0A7Y4L657_9ACTN</name>
<dbReference type="InterPro" id="IPR001279">
    <property type="entry name" value="Metallo-B-lactamas"/>
</dbReference>
<feature type="domain" description="Metallo-beta-lactamase" evidence="1">
    <location>
        <begin position="20"/>
        <end position="230"/>
    </location>
</feature>
<evidence type="ECO:0000313" key="5">
    <source>
        <dbReference type="Proteomes" id="UP000553957"/>
    </source>
</evidence>
<sequence>MNYSELVEVADGVFFVQGAAVNWVLIREGADLTLIDGGYPGDVTAVEESIRAIGRRPEDVRAILLTHAHVDHMGSVNPFHERYGTPAYADPAEVAHAHREFLDQLAPIKLVANLWRPGVLPWAVNIVRNGAMQDVAAPHVQAFPDAGALDLPGKPVPVPTHGHTAGHTAYYVPAAGVVITGDALVTGHKIVSTQGPQLIPYLFQHGDPADLVAAVQPLAELEADVILPGHGGVHRGPVRDAVAAVHV</sequence>
<comment type="caution">
    <text evidence="3">The sequence shown here is derived from an EMBL/GenBank/DDBJ whole genome shotgun (WGS) entry which is preliminary data.</text>
</comment>
<protein>
    <submittedName>
        <fullName evidence="2">Glyoxylase-like metal-dependent hydrolase (Beta-lactamase superfamily II)</fullName>
    </submittedName>
    <submittedName>
        <fullName evidence="3">MBL fold metallo-hydrolase</fullName>
    </submittedName>
</protein>
<accession>A0A7Y4L657</accession>
<dbReference type="EMBL" id="JACHKF010000001">
    <property type="protein sequence ID" value="MBB6570890.1"/>
    <property type="molecule type" value="Genomic_DNA"/>
</dbReference>
<dbReference type="GO" id="GO:0016787">
    <property type="term" value="F:hydrolase activity"/>
    <property type="evidence" value="ECO:0007669"/>
    <property type="project" value="UniProtKB-KW"/>
</dbReference>
<proteinExistence type="predicted"/>
<dbReference type="AlphaFoldDB" id="A0A7Y4L657"/>
<evidence type="ECO:0000313" key="2">
    <source>
        <dbReference type="EMBL" id="MBB6570890.1"/>
    </source>
</evidence>
<dbReference type="EMBL" id="JABJRC010000007">
    <property type="protein sequence ID" value="NOL44021.1"/>
    <property type="molecule type" value="Genomic_DNA"/>
</dbReference>
<dbReference type="Gene3D" id="3.60.15.10">
    <property type="entry name" value="Ribonuclease Z/Hydroxyacylglutathione hydrolase-like"/>
    <property type="match status" value="1"/>
</dbReference>
<keyword evidence="3" id="KW-0378">Hydrolase</keyword>
<evidence type="ECO:0000313" key="3">
    <source>
        <dbReference type="EMBL" id="NOL44021.1"/>
    </source>
</evidence>